<dbReference type="Pfam" id="PF26078">
    <property type="entry name" value="Baseplate_J_M"/>
    <property type="match status" value="1"/>
</dbReference>
<dbReference type="Proteomes" id="UP000464330">
    <property type="component" value="Chromosome"/>
</dbReference>
<reference evidence="3 5" key="1">
    <citation type="journal article" date="2020" name="Int. J. Med. Microbiol.">
        <title>Discovery of Paenibacillus larvae ERIC V: Phenotypic and genomic comparison to genotypes ERIC I-IV reveal different inventories of virulence factors which correlate with epidemiological prevalences of American Foulbrood.</title>
        <authorList>
            <person name="Beims H."/>
            <person name="Bunk B."/>
            <person name="Erler S."/>
            <person name="Mohr K.I."/>
            <person name="Sproer C."/>
            <person name="Pradella S."/>
            <person name="Gunther G."/>
            <person name="Rohde M."/>
            <person name="von der Ohe W."/>
            <person name="Steinert M."/>
        </authorList>
    </citation>
    <scope>NUCLEOTIDE SEQUENCE [LARGE SCALE GENOMIC DNA]</scope>
    <source>
        <strain evidence="3">Eric_V</strain>
    </source>
</reference>
<dbReference type="PANTHER" id="PTHR35862">
    <property type="entry name" value="FELS-2 PROPHAGE PROTEIN"/>
    <property type="match status" value="1"/>
</dbReference>
<dbReference type="EMBL" id="CP019717">
    <property type="protein sequence ID" value="QHZ50039.1"/>
    <property type="molecule type" value="Genomic_DNA"/>
</dbReference>
<name>A0A6C0QMS5_9BACL</name>
<dbReference type="InterPro" id="IPR014507">
    <property type="entry name" value="Baseplate_assembly_J_pred"/>
</dbReference>
<dbReference type="PANTHER" id="PTHR35862:SF1">
    <property type="entry name" value="FELS-2 PROPHAGE PROTEIN"/>
    <property type="match status" value="1"/>
</dbReference>
<dbReference type="InterPro" id="IPR006949">
    <property type="entry name" value="Barrel_Baseplate_J-like"/>
</dbReference>
<dbReference type="AlphaFoldDB" id="A0A6C0QMS5"/>
<accession>A0A6C0QMS5</accession>
<dbReference type="RefSeq" id="WP_237089776.1">
    <property type="nucleotide sequence ID" value="NZ_CP019717.1"/>
</dbReference>
<dbReference type="PIRSF" id="PIRSF020481">
    <property type="entry name" value="BAP"/>
    <property type="match status" value="1"/>
</dbReference>
<evidence type="ECO:0000259" key="1">
    <source>
        <dbReference type="Pfam" id="PF04865"/>
    </source>
</evidence>
<sequence length="375" mass="40922">MTFEDLPDVSFVSEDPNETINNIICTYEALSNRKLFPGDPERLFLLSLAQIIIQQRVLINQTRKSNLIKYARGNVLDHMGAFMETKRLQASPAITTVEFRLSMPLTSATIIPVSTRVAPQGGNGKIFFTTKEVLEIKAGMVSGTVVAECSVPGDVGNGFLPGQLNVLVDPIPFIQSVTNTTESAGGAEAETDDSYRERIRSAPESFSVAGPSGAYEHWAKRAGSSIIDVGVESPVPGEVVIVPLLVGGEMPTEDVLDAVAETLNDRRVRPMTDQVHVKKPEAVTYDITLKYWISQNRATESTNIQGRIATAVEEYKLWQKSRLGRDINPSELIWRVMAAGASRVEVTTPVFQEIGPLQVAQDGEINITYGGLSDD</sequence>
<protein>
    <submittedName>
        <fullName evidence="3">Baseplate assembly protein</fullName>
    </submittedName>
</protein>
<feature type="domain" description="Baseplate J-like central" evidence="2">
    <location>
        <begin position="208"/>
        <end position="278"/>
    </location>
</feature>
<feature type="domain" description="Baseplate protein J-like barrel" evidence="1">
    <location>
        <begin position="106"/>
        <end position="186"/>
    </location>
</feature>
<evidence type="ECO:0000313" key="3">
    <source>
        <dbReference type="EMBL" id="QHZ50039.1"/>
    </source>
</evidence>
<organism evidence="3 5">
    <name type="scientific">Paenibacillus larvae subsp. larvae</name>
    <dbReference type="NCBI Taxonomy" id="147375"/>
    <lineage>
        <taxon>Bacteria</taxon>
        <taxon>Bacillati</taxon>
        <taxon>Bacillota</taxon>
        <taxon>Bacilli</taxon>
        <taxon>Bacillales</taxon>
        <taxon>Paenibacillaceae</taxon>
        <taxon>Paenibacillus</taxon>
    </lineage>
</organism>
<proteinExistence type="predicted"/>
<evidence type="ECO:0000259" key="2">
    <source>
        <dbReference type="Pfam" id="PF26078"/>
    </source>
</evidence>
<dbReference type="Pfam" id="PF04865">
    <property type="entry name" value="Baseplate_J"/>
    <property type="match status" value="1"/>
</dbReference>
<gene>
    <name evidence="3" type="ORF">ERICV_00862</name>
    <name evidence="4" type="ORF">ERICV_05140</name>
</gene>
<dbReference type="InterPro" id="IPR052726">
    <property type="entry name" value="Phage_Baseplate_Hub"/>
</dbReference>
<dbReference type="EMBL" id="CP019719">
    <property type="protein sequence ID" value="QHZ54124.1"/>
    <property type="molecule type" value="Genomic_DNA"/>
</dbReference>
<evidence type="ECO:0000313" key="5">
    <source>
        <dbReference type="Proteomes" id="UP000464330"/>
    </source>
</evidence>
<dbReference type="InterPro" id="IPR058531">
    <property type="entry name" value="Baseplate_J_M"/>
</dbReference>
<evidence type="ECO:0000313" key="4">
    <source>
        <dbReference type="EMBL" id="QHZ54124.1"/>
    </source>
</evidence>
<accession>A0A6C0QZH0</accession>